<protein>
    <submittedName>
        <fullName evidence="1">Fe-S cluster assembly protein HesB</fullName>
    </submittedName>
</protein>
<name>A0A398CK09_9BACL</name>
<comment type="caution">
    <text evidence="1">The sequence shown here is derived from an EMBL/GenBank/DDBJ whole genome shotgun (WGS) entry which is preliminary data.</text>
</comment>
<proteinExistence type="predicted"/>
<dbReference type="SUPFAM" id="SSF89360">
    <property type="entry name" value="HesB-like domain"/>
    <property type="match status" value="1"/>
</dbReference>
<accession>A0A398CK09</accession>
<dbReference type="Proteomes" id="UP000266340">
    <property type="component" value="Unassembled WGS sequence"/>
</dbReference>
<dbReference type="EMBL" id="QXJM01000032">
    <property type="protein sequence ID" value="RIE03646.1"/>
    <property type="molecule type" value="Genomic_DNA"/>
</dbReference>
<gene>
    <name evidence="1" type="ORF">D3H35_10115</name>
</gene>
<organism evidence="1 2">
    <name type="scientific">Cohnella faecalis</name>
    <dbReference type="NCBI Taxonomy" id="2315694"/>
    <lineage>
        <taxon>Bacteria</taxon>
        <taxon>Bacillati</taxon>
        <taxon>Bacillota</taxon>
        <taxon>Bacilli</taxon>
        <taxon>Bacillales</taxon>
        <taxon>Paenibacillaceae</taxon>
        <taxon>Cohnella</taxon>
    </lineage>
</organism>
<dbReference type="InterPro" id="IPR035903">
    <property type="entry name" value="HesB-like_dom_sf"/>
</dbReference>
<evidence type="ECO:0000313" key="2">
    <source>
        <dbReference type="Proteomes" id="UP000266340"/>
    </source>
</evidence>
<keyword evidence="2" id="KW-1185">Reference proteome</keyword>
<sequence length="91" mass="10181">MELTVTSSALACFKKEWGFDEGEHIRVFVRYVSGGESPFAFGISRDTPQEAALTTTAGKLTFFVERKDLWFLDGSSLVLDCRGEDIVFHVI</sequence>
<dbReference type="OrthoDB" id="1645729at2"/>
<dbReference type="AlphaFoldDB" id="A0A398CK09"/>
<dbReference type="RefSeq" id="WP_119148973.1">
    <property type="nucleotide sequence ID" value="NZ_JBHSOV010000021.1"/>
</dbReference>
<reference evidence="1 2" key="1">
    <citation type="submission" date="2018-09" db="EMBL/GenBank/DDBJ databases">
        <title>Cohnella cavernae sp. nov., isolated from a karst cave.</title>
        <authorList>
            <person name="Zhu H."/>
        </authorList>
    </citation>
    <scope>NUCLEOTIDE SEQUENCE [LARGE SCALE GENOMIC DNA]</scope>
    <source>
        <strain evidence="1 2">K2E09-144</strain>
    </source>
</reference>
<evidence type="ECO:0000313" key="1">
    <source>
        <dbReference type="EMBL" id="RIE03646.1"/>
    </source>
</evidence>